<evidence type="ECO:0000256" key="1">
    <source>
        <dbReference type="SAM" id="MobiDB-lite"/>
    </source>
</evidence>
<sequence length="153" mass="16636">MADEENLEQPQPLTVTDTDATAPAPKKGTSPANGKSGTLRTKAKKAEPASGKAKSRRYSDTERAEKLAQIETRASEGETLKAAIKEAGISEQTFYQWKRAAGAAEEPRAKAEASVDTLADLVALEEENMRLRVQLAEKLRAENAELRKRLGLD</sequence>
<reference evidence="2 3" key="1">
    <citation type="submission" date="2024-01" db="EMBL/GenBank/DDBJ databases">
        <title>Draft genome sequences of three bacterial strains isolated from Acacia saligna represent a potential new species within the genus Rhizobium.</title>
        <authorList>
            <person name="Tambong J.T."/>
            <person name="Mnasri B."/>
        </authorList>
    </citation>
    <scope>NUCLEOTIDE SEQUENCE [LARGE SCALE GENOMIC DNA]</scope>
    <source>
        <strain evidence="2 3">1AS12I</strain>
    </source>
</reference>
<keyword evidence="3" id="KW-1185">Reference proteome</keyword>
<dbReference type="EMBL" id="JBAMYC010000006">
    <property type="protein sequence ID" value="MEI1248801.1"/>
    <property type="molecule type" value="Genomic_DNA"/>
</dbReference>
<organism evidence="2 3">
    <name type="scientific">Rhizobium aouanii</name>
    <dbReference type="NCBI Taxonomy" id="3118145"/>
    <lineage>
        <taxon>Bacteria</taxon>
        <taxon>Pseudomonadati</taxon>
        <taxon>Pseudomonadota</taxon>
        <taxon>Alphaproteobacteria</taxon>
        <taxon>Hyphomicrobiales</taxon>
        <taxon>Rhizobiaceae</taxon>
        <taxon>Rhizobium/Agrobacterium group</taxon>
        <taxon>Rhizobium</taxon>
    </lineage>
</organism>
<proteinExistence type="predicted"/>
<evidence type="ECO:0000313" key="3">
    <source>
        <dbReference type="Proteomes" id="UP001531129"/>
    </source>
</evidence>
<dbReference type="SUPFAM" id="SSF46689">
    <property type="entry name" value="Homeodomain-like"/>
    <property type="match status" value="1"/>
</dbReference>
<gene>
    <name evidence="2" type="ORF">V8Q02_12350</name>
</gene>
<dbReference type="InterPro" id="IPR009057">
    <property type="entry name" value="Homeodomain-like_sf"/>
</dbReference>
<dbReference type="Pfam" id="PF01527">
    <property type="entry name" value="HTH_Tnp_1"/>
    <property type="match status" value="1"/>
</dbReference>
<protein>
    <submittedName>
        <fullName evidence="2">Transposase</fullName>
    </submittedName>
</protein>
<evidence type="ECO:0000313" key="2">
    <source>
        <dbReference type="EMBL" id="MEI1248801.1"/>
    </source>
</evidence>
<feature type="compositionally biased region" description="Polar residues" evidence="1">
    <location>
        <begin position="30"/>
        <end position="39"/>
    </location>
</feature>
<dbReference type="Proteomes" id="UP001531129">
    <property type="component" value="Unassembled WGS sequence"/>
</dbReference>
<feature type="region of interest" description="Disordered" evidence="1">
    <location>
        <begin position="1"/>
        <end position="75"/>
    </location>
</feature>
<dbReference type="InterPro" id="IPR002514">
    <property type="entry name" value="Transposase_8"/>
</dbReference>
<comment type="caution">
    <text evidence="2">The sequence shown here is derived from an EMBL/GenBank/DDBJ whole genome shotgun (WGS) entry which is preliminary data.</text>
</comment>
<dbReference type="RefSeq" id="WP_264396693.1">
    <property type="nucleotide sequence ID" value="NZ_JBAMYB010000006.1"/>
</dbReference>
<feature type="compositionally biased region" description="Low complexity" evidence="1">
    <location>
        <begin position="16"/>
        <end position="27"/>
    </location>
</feature>
<dbReference type="Gene3D" id="1.10.10.60">
    <property type="entry name" value="Homeodomain-like"/>
    <property type="match status" value="1"/>
</dbReference>
<feature type="compositionally biased region" description="Basic and acidic residues" evidence="1">
    <location>
        <begin position="57"/>
        <end position="75"/>
    </location>
</feature>
<accession>A0ABU8CIU3</accession>
<name>A0ABU8CIU3_9HYPH</name>